<feature type="transmembrane region" description="Helical" evidence="1">
    <location>
        <begin position="97"/>
        <end position="117"/>
    </location>
</feature>
<evidence type="ECO:0000256" key="1">
    <source>
        <dbReference type="SAM" id="Phobius"/>
    </source>
</evidence>
<gene>
    <name evidence="2" type="ORF">S100892_01867</name>
</gene>
<dbReference type="Proteomes" id="UP000196118">
    <property type="component" value="Chromosome"/>
</dbReference>
<accession>A0A1Y0VQF9</accession>
<reference evidence="2 3" key="1">
    <citation type="submission" date="2017-05" db="EMBL/GenBank/DDBJ databases">
        <title>Genome sequence of Pediococcus pentosaceus strain SRCM100892.</title>
        <authorList>
            <person name="Cho S.H."/>
        </authorList>
    </citation>
    <scope>NUCLEOTIDE SEQUENCE [LARGE SCALE GENOMIC DNA]</scope>
    <source>
        <strain evidence="2 3">SRCM100892</strain>
    </source>
</reference>
<dbReference type="EMBL" id="CP021474">
    <property type="protein sequence ID" value="ARW20410.1"/>
    <property type="molecule type" value="Genomic_DNA"/>
</dbReference>
<protein>
    <submittedName>
        <fullName evidence="2">Uncharacterized protein</fullName>
    </submittedName>
</protein>
<keyword evidence="1" id="KW-0472">Membrane</keyword>
<evidence type="ECO:0000313" key="3">
    <source>
        <dbReference type="Proteomes" id="UP000196118"/>
    </source>
</evidence>
<keyword evidence="1" id="KW-0812">Transmembrane</keyword>
<keyword evidence="1" id="KW-1133">Transmembrane helix</keyword>
<sequence length="131" mass="15194">MRYQNYYAKTFDTVDPSSHYVRKHLIEKYNFAWIIKYYARNTDQFLRLLDVASKDIMVTQVKAVGDYTKDSGKKAGQQSTFFTLYSSLMEAFFPGKYAFLCLLAITFVAVYAVSAYIDFVAGRLFGVVRFF</sequence>
<dbReference type="AlphaFoldDB" id="A0A1Y0VQF9"/>
<proteinExistence type="predicted"/>
<name>A0A1Y0VQF9_PEDPE</name>
<organism evidence="2 3">
    <name type="scientific">Pediococcus pentosaceus</name>
    <dbReference type="NCBI Taxonomy" id="1255"/>
    <lineage>
        <taxon>Bacteria</taxon>
        <taxon>Bacillati</taxon>
        <taxon>Bacillota</taxon>
        <taxon>Bacilli</taxon>
        <taxon>Lactobacillales</taxon>
        <taxon>Lactobacillaceae</taxon>
        <taxon>Pediococcus</taxon>
    </lineage>
</organism>
<evidence type="ECO:0000313" key="2">
    <source>
        <dbReference type="EMBL" id="ARW20410.1"/>
    </source>
</evidence>